<sequence>MEFNPPPPPPPSPSPPPPPSPSSSPPPPYTRTSSPSTPSIIQTQATSAELTSLLLLRAQAREFHNPIHSHTQQLTQQTERITLLEHKNQQLQTQMQMFWTEFDRRHDEGVRERAVQGCLESWNEFLRLLKGVLVVGVLGLVYSFLCLLLKIGGVEGI</sequence>
<protein>
    <submittedName>
        <fullName evidence="3">Uncharacterized protein</fullName>
    </submittedName>
</protein>
<feature type="compositionally biased region" description="Pro residues" evidence="1">
    <location>
        <begin position="1"/>
        <end position="29"/>
    </location>
</feature>
<keyword evidence="2" id="KW-0812">Transmembrane</keyword>
<evidence type="ECO:0000313" key="3">
    <source>
        <dbReference type="EMBL" id="KAF7942927.1"/>
    </source>
</evidence>
<comment type="caution">
    <text evidence="3">The sequence shown here is derived from an EMBL/GenBank/DDBJ whole genome shotgun (WGS) entry which is preliminary data.</text>
</comment>
<feature type="compositionally biased region" description="Low complexity" evidence="1">
    <location>
        <begin position="30"/>
        <end position="39"/>
    </location>
</feature>
<dbReference type="GeneID" id="62149970"/>
<reference evidence="3 4" key="1">
    <citation type="journal article" date="2020" name="Genome Biol. Evol.">
        <title>Comparative genomics of Sclerotiniaceae.</title>
        <authorList>
            <person name="Valero Jimenez C.A."/>
            <person name="Steentjes M."/>
            <person name="Scholten O.E."/>
            <person name="Van Kan J.A.L."/>
        </authorList>
    </citation>
    <scope>NUCLEOTIDE SEQUENCE [LARGE SCALE GENOMIC DNA]</scope>
    <source>
        <strain evidence="3 4">MUCL 94</strain>
    </source>
</reference>
<dbReference type="SUPFAM" id="SSF101447">
    <property type="entry name" value="Formin homology 2 domain (FH2 domain)"/>
    <property type="match status" value="1"/>
</dbReference>
<keyword evidence="2" id="KW-0472">Membrane</keyword>
<evidence type="ECO:0000313" key="4">
    <source>
        <dbReference type="Proteomes" id="UP000710849"/>
    </source>
</evidence>
<feature type="region of interest" description="Disordered" evidence="1">
    <location>
        <begin position="1"/>
        <end position="39"/>
    </location>
</feature>
<dbReference type="EMBL" id="RCSW01000011">
    <property type="protein sequence ID" value="KAF7942927.1"/>
    <property type="molecule type" value="Genomic_DNA"/>
</dbReference>
<evidence type="ECO:0000256" key="1">
    <source>
        <dbReference type="SAM" id="MobiDB-lite"/>
    </source>
</evidence>
<organism evidence="3 4">
    <name type="scientific">Botrytis byssoidea</name>
    <dbReference type="NCBI Taxonomy" id="139641"/>
    <lineage>
        <taxon>Eukaryota</taxon>
        <taxon>Fungi</taxon>
        <taxon>Dikarya</taxon>
        <taxon>Ascomycota</taxon>
        <taxon>Pezizomycotina</taxon>
        <taxon>Leotiomycetes</taxon>
        <taxon>Helotiales</taxon>
        <taxon>Sclerotiniaceae</taxon>
        <taxon>Botrytis</taxon>
    </lineage>
</organism>
<gene>
    <name evidence="3" type="ORF">EAE97_006381</name>
</gene>
<dbReference type="AlphaFoldDB" id="A0A9P5IJ42"/>
<dbReference type="RefSeq" id="XP_038732601.1">
    <property type="nucleotide sequence ID" value="XM_038876894.1"/>
</dbReference>
<evidence type="ECO:0000256" key="2">
    <source>
        <dbReference type="SAM" id="Phobius"/>
    </source>
</evidence>
<keyword evidence="4" id="KW-1185">Reference proteome</keyword>
<dbReference type="Proteomes" id="UP000710849">
    <property type="component" value="Unassembled WGS sequence"/>
</dbReference>
<name>A0A9P5IJ42_9HELO</name>
<accession>A0A9P5IJ42</accession>
<proteinExistence type="predicted"/>
<keyword evidence="2" id="KW-1133">Transmembrane helix</keyword>
<feature type="transmembrane region" description="Helical" evidence="2">
    <location>
        <begin position="131"/>
        <end position="151"/>
    </location>
</feature>